<dbReference type="AlphaFoldDB" id="A0A0C9WR38"/>
<evidence type="ECO:0000313" key="1">
    <source>
        <dbReference type="EMBL" id="KIJ93790.1"/>
    </source>
</evidence>
<dbReference type="Proteomes" id="UP000054477">
    <property type="component" value="Unassembled WGS sequence"/>
</dbReference>
<protein>
    <submittedName>
        <fullName evidence="1">Uncharacterized protein</fullName>
    </submittedName>
</protein>
<organism evidence="1 2">
    <name type="scientific">Laccaria amethystina LaAM-08-1</name>
    <dbReference type="NCBI Taxonomy" id="1095629"/>
    <lineage>
        <taxon>Eukaryota</taxon>
        <taxon>Fungi</taxon>
        <taxon>Dikarya</taxon>
        <taxon>Basidiomycota</taxon>
        <taxon>Agaricomycotina</taxon>
        <taxon>Agaricomycetes</taxon>
        <taxon>Agaricomycetidae</taxon>
        <taxon>Agaricales</taxon>
        <taxon>Agaricineae</taxon>
        <taxon>Hydnangiaceae</taxon>
        <taxon>Laccaria</taxon>
    </lineage>
</organism>
<keyword evidence="2" id="KW-1185">Reference proteome</keyword>
<gene>
    <name evidence="1" type="ORF">K443DRAFT_12606</name>
</gene>
<proteinExistence type="predicted"/>
<dbReference type="HOGENOM" id="CLU_2558632_0_0_1"/>
<reference evidence="1 2" key="1">
    <citation type="submission" date="2014-04" db="EMBL/GenBank/DDBJ databases">
        <authorList>
            <consortium name="DOE Joint Genome Institute"/>
            <person name="Kuo A."/>
            <person name="Kohler A."/>
            <person name="Nagy L.G."/>
            <person name="Floudas D."/>
            <person name="Copeland A."/>
            <person name="Barry K.W."/>
            <person name="Cichocki N."/>
            <person name="Veneault-Fourrey C."/>
            <person name="LaButti K."/>
            <person name="Lindquist E.A."/>
            <person name="Lipzen A."/>
            <person name="Lundell T."/>
            <person name="Morin E."/>
            <person name="Murat C."/>
            <person name="Sun H."/>
            <person name="Tunlid A."/>
            <person name="Henrissat B."/>
            <person name="Grigoriev I.V."/>
            <person name="Hibbett D.S."/>
            <person name="Martin F."/>
            <person name="Nordberg H.P."/>
            <person name="Cantor M.N."/>
            <person name="Hua S.X."/>
        </authorList>
    </citation>
    <scope>NUCLEOTIDE SEQUENCE [LARGE SCALE GENOMIC DNA]</scope>
    <source>
        <strain evidence="1 2">LaAM-08-1</strain>
    </source>
</reference>
<dbReference type="EMBL" id="KN838824">
    <property type="protein sequence ID" value="KIJ93790.1"/>
    <property type="molecule type" value="Genomic_DNA"/>
</dbReference>
<sequence length="82" mass="9155">MALFTFTPPHTVTAHSKSQGPRSTIMSMVNKHFEKKEPFIYQKPDLFAPLWVTPSPLEISTQDAKANKAMELNDMKICGGSC</sequence>
<evidence type="ECO:0000313" key="2">
    <source>
        <dbReference type="Proteomes" id="UP000054477"/>
    </source>
</evidence>
<accession>A0A0C9WR38</accession>
<reference evidence="2" key="2">
    <citation type="submission" date="2015-01" db="EMBL/GenBank/DDBJ databases">
        <title>Evolutionary Origins and Diversification of the Mycorrhizal Mutualists.</title>
        <authorList>
            <consortium name="DOE Joint Genome Institute"/>
            <consortium name="Mycorrhizal Genomics Consortium"/>
            <person name="Kohler A."/>
            <person name="Kuo A."/>
            <person name="Nagy L.G."/>
            <person name="Floudas D."/>
            <person name="Copeland A."/>
            <person name="Barry K.W."/>
            <person name="Cichocki N."/>
            <person name="Veneault-Fourrey C."/>
            <person name="LaButti K."/>
            <person name="Lindquist E.A."/>
            <person name="Lipzen A."/>
            <person name="Lundell T."/>
            <person name="Morin E."/>
            <person name="Murat C."/>
            <person name="Riley R."/>
            <person name="Ohm R."/>
            <person name="Sun H."/>
            <person name="Tunlid A."/>
            <person name="Henrissat B."/>
            <person name="Grigoriev I.V."/>
            <person name="Hibbett D.S."/>
            <person name="Martin F."/>
        </authorList>
    </citation>
    <scope>NUCLEOTIDE SEQUENCE [LARGE SCALE GENOMIC DNA]</scope>
    <source>
        <strain evidence="2">LaAM-08-1</strain>
    </source>
</reference>
<name>A0A0C9WR38_9AGAR</name>